<evidence type="ECO:0000256" key="10">
    <source>
        <dbReference type="ARBA" id="ARBA00022605"/>
    </source>
</evidence>
<evidence type="ECO:0000256" key="17">
    <source>
        <dbReference type="ARBA" id="ARBA00023285"/>
    </source>
</evidence>
<dbReference type="AlphaFoldDB" id="A0A4Q0VWU4"/>
<evidence type="ECO:0000313" key="22">
    <source>
        <dbReference type="EMBL" id="RXJ03949.1"/>
    </source>
</evidence>
<evidence type="ECO:0000313" key="23">
    <source>
        <dbReference type="Proteomes" id="UP000290649"/>
    </source>
</evidence>
<comment type="cofactor">
    <cofactor evidence="3">
        <name>Zn(2+)</name>
        <dbReference type="ChEBI" id="CHEBI:29105"/>
    </cofactor>
</comment>
<comment type="caution">
    <text evidence="22">The sequence shown here is derived from an EMBL/GenBank/DDBJ whole genome shotgun (WGS) entry which is preliminary data.</text>
</comment>
<evidence type="ECO:0000256" key="7">
    <source>
        <dbReference type="ARBA" id="ARBA00013031"/>
    </source>
</evidence>
<feature type="binding site" evidence="18">
    <location>
        <begin position="73"/>
        <end position="78"/>
    </location>
    <ligand>
        <name>NAD(+)</name>
        <dbReference type="ChEBI" id="CHEBI:57540"/>
    </ligand>
</feature>
<keyword evidence="15 18" id="KW-0057">Aromatic amino acid biosynthesis</keyword>
<evidence type="ECO:0000256" key="3">
    <source>
        <dbReference type="ARBA" id="ARBA00001947"/>
    </source>
</evidence>
<comment type="catalytic activity">
    <reaction evidence="1 18">
        <text>7-phospho-2-dehydro-3-deoxy-D-arabino-heptonate = 3-dehydroquinate + phosphate</text>
        <dbReference type="Rhea" id="RHEA:21968"/>
        <dbReference type="ChEBI" id="CHEBI:32364"/>
        <dbReference type="ChEBI" id="CHEBI:43474"/>
        <dbReference type="ChEBI" id="CHEBI:58394"/>
        <dbReference type="EC" id="4.2.3.4"/>
    </reaction>
</comment>
<evidence type="ECO:0000256" key="18">
    <source>
        <dbReference type="HAMAP-Rule" id="MF_00110"/>
    </source>
</evidence>
<feature type="binding site" evidence="18">
    <location>
        <position position="143"/>
    </location>
    <ligand>
        <name>NAD(+)</name>
        <dbReference type="ChEBI" id="CHEBI:57540"/>
    </ligand>
</feature>
<dbReference type="InterPro" id="IPR056179">
    <property type="entry name" value="DHQS_C"/>
</dbReference>
<sequence>METMLIETRTKNYPLFIGENIRFNVDRLIRDTVKHSITSVLIITDDKVAPLFLEELKKSLSTFDKLFEYVISSGEASKSFQSYYEIQGFALEKGLDRRSLVIALGGGVVGDLAGFVAATFMRGIPFIQVPTTLLAHDSSVGGKVAINHPLGKNMIGAFYQPEAVIYDTATLQSLPEQEWRSGFAEVIKHGLIWDKEFLDWLISNVHDFSQIKGDLAGQLLVRSISVKKAVVKEDETEKGIRAHLNLGHTLGHAIETELGYGRITHGEAVVIGILFALVVSEEIFSVDLHIPNMINWLKQYNYEVDLPSQLDVEQLIETMKKDKKSEDGIVRMVLLSELGKAEVVSIPEERLKVLLSEFSRKGIAR</sequence>
<feature type="transmembrane region" description="Helical" evidence="19">
    <location>
        <begin position="100"/>
        <end position="121"/>
    </location>
</feature>
<evidence type="ECO:0000256" key="2">
    <source>
        <dbReference type="ARBA" id="ARBA00001911"/>
    </source>
</evidence>
<evidence type="ECO:0000256" key="12">
    <source>
        <dbReference type="ARBA" id="ARBA00022741"/>
    </source>
</evidence>
<evidence type="ECO:0000256" key="16">
    <source>
        <dbReference type="ARBA" id="ARBA00023239"/>
    </source>
</evidence>
<keyword evidence="11 18" id="KW-0479">Metal-binding</keyword>
<dbReference type="PIRSF" id="PIRSF001455">
    <property type="entry name" value="DHQ_synth"/>
    <property type="match status" value="1"/>
</dbReference>
<dbReference type="GO" id="GO:0005737">
    <property type="term" value="C:cytoplasm"/>
    <property type="evidence" value="ECO:0007669"/>
    <property type="project" value="UniProtKB-SubCell"/>
</dbReference>
<evidence type="ECO:0000256" key="19">
    <source>
        <dbReference type="SAM" id="Phobius"/>
    </source>
</evidence>
<dbReference type="SUPFAM" id="SSF56796">
    <property type="entry name" value="Dehydroquinate synthase-like"/>
    <property type="match status" value="1"/>
</dbReference>
<evidence type="ECO:0000256" key="6">
    <source>
        <dbReference type="ARBA" id="ARBA00005412"/>
    </source>
</evidence>
<keyword evidence="13 18" id="KW-0862">Zinc</keyword>
<feature type="binding site" evidence="18">
    <location>
        <position position="265"/>
    </location>
    <ligand>
        <name>Zn(2+)</name>
        <dbReference type="ChEBI" id="CHEBI:29105"/>
    </ligand>
</feature>
<comment type="cofactor">
    <cofactor evidence="2 18">
        <name>NAD(+)</name>
        <dbReference type="ChEBI" id="CHEBI:57540"/>
    </cofactor>
</comment>
<dbReference type="RefSeq" id="WP_129076293.1">
    <property type="nucleotide sequence ID" value="NZ_QOUX01000001.1"/>
</dbReference>
<feature type="domain" description="3-dehydroquinate synthase C-terminal" evidence="21">
    <location>
        <begin position="182"/>
        <end position="325"/>
    </location>
</feature>
<protein>
    <recommendedName>
        <fullName evidence="8 18">3-dehydroquinate synthase</fullName>
        <shortName evidence="18">DHQS</shortName>
        <ecNumber evidence="7 18">4.2.3.4</ecNumber>
    </recommendedName>
</protein>
<feature type="binding site" evidence="18">
    <location>
        <position position="248"/>
    </location>
    <ligand>
        <name>Zn(2+)</name>
        <dbReference type="ChEBI" id="CHEBI:29105"/>
    </ligand>
</feature>
<evidence type="ECO:0000256" key="14">
    <source>
        <dbReference type="ARBA" id="ARBA00023027"/>
    </source>
</evidence>
<dbReference type="GO" id="GO:0000166">
    <property type="term" value="F:nucleotide binding"/>
    <property type="evidence" value="ECO:0007669"/>
    <property type="project" value="UniProtKB-KW"/>
</dbReference>
<dbReference type="GO" id="GO:0003856">
    <property type="term" value="F:3-dehydroquinate synthase activity"/>
    <property type="evidence" value="ECO:0007669"/>
    <property type="project" value="UniProtKB-UniRule"/>
</dbReference>
<dbReference type="Pfam" id="PF24621">
    <property type="entry name" value="DHQS_C"/>
    <property type="match status" value="1"/>
</dbReference>
<dbReference type="NCBIfam" id="TIGR01357">
    <property type="entry name" value="aroB"/>
    <property type="match status" value="1"/>
</dbReference>
<feature type="domain" description="3-dehydroquinate synthase N-terminal" evidence="20">
    <location>
        <begin position="69"/>
        <end position="180"/>
    </location>
</feature>
<dbReference type="FunFam" id="3.40.50.1970:FF:000007">
    <property type="entry name" value="Pentafunctional AROM polypeptide"/>
    <property type="match status" value="1"/>
</dbReference>
<dbReference type="OrthoDB" id="9806583at2"/>
<dbReference type="EC" id="4.2.3.4" evidence="7 18"/>
<dbReference type="GO" id="GO:0046872">
    <property type="term" value="F:metal ion binding"/>
    <property type="evidence" value="ECO:0007669"/>
    <property type="project" value="UniProtKB-KW"/>
</dbReference>
<name>A0A4Q0VWU4_9BACI</name>
<dbReference type="InterPro" id="IPR030963">
    <property type="entry name" value="DHQ_synth_fam"/>
</dbReference>
<organism evidence="22 23">
    <name type="scientific">Anaerobacillus alkaliphilus</name>
    <dbReference type="NCBI Taxonomy" id="1548597"/>
    <lineage>
        <taxon>Bacteria</taxon>
        <taxon>Bacillati</taxon>
        <taxon>Bacillota</taxon>
        <taxon>Bacilli</taxon>
        <taxon>Bacillales</taxon>
        <taxon>Bacillaceae</taxon>
        <taxon>Anaerobacillus</taxon>
    </lineage>
</organism>
<dbReference type="EMBL" id="QOUX01000001">
    <property type="protein sequence ID" value="RXJ03949.1"/>
    <property type="molecule type" value="Genomic_DNA"/>
</dbReference>
<keyword evidence="23" id="KW-1185">Reference proteome</keyword>
<evidence type="ECO:0000256" key="5">
    <source>
        <dbReference type="ARBA" id="ARBA00004661"/>
    </source>
</evidence>
<keyword evidence="19" id="KW-0472">Membrane</keyword>
<gene>
    <name evidence="18" type="primary">aroB</name>
    <name evidence="22" type="ORF">DS745_00735</name>
</gene>
<dbReference type="CDD" id="cd08195">
    <property type="entry name" value="DHQS"/>
    <property type="match status" value="1"/>
</dbReference>
<dbReference type="InterPro" id="IPR030960">
    <property type="entry name" value="DHQS/DOIS_N"/>
</dbReference>
<keyword evidence="12 18" id="KW-0547">Nucleotide-binding</keyword>
<keyword evidence="9 18" id="KW-0963">Cytoplasm</keyword>
<comment type="subcellular location">
    <subcellularLocation>
        <location evidence="4 18">Cytoplasm</location>
    </subcellularLocation>
</comment>
<dbReference type="Gene3D" id="1.20.1090.10">
    <property type="entry name" value="Dehydroquinate synthase-like - alpha domain"/>
    <property type="match status" value="1"/>
</dbReference>
<evidence type="ECO:0000256" key="15">
    <source>
        <dbReference type="ARBA" id="ARBA00023141"/>
    </source>
</evidence>
<comment type="caution">
    <text evidence="18">Lacks conserved residue(s) required for the propagation of feature annotation.</text>
</comment>
<feature type="binding site" evidence="18">
    <location>
        <begin position="107"/>
        <end position="111"/>
    </location>
    <ligand>
        <name>NAD(+)</name>
        <dbReference type="ChEBI" id="CHEBI:57540"/>
    </ligand>
</feature>
<dbReference type="HAMAP" id="MF_00110">
    <property type="entry name" value="DHQ_synthase"/>
    <property type="match status" value="1"/>
</dbReference>
<reference evidence="22 23" key="1">
    <citation type="journal article" date="2019" name="Int. J. Syst. Evol. Microbiol.">
        <title>Anaerobacillus alkaliphilus sp. nov., a novel alkaliphilic and moderately halophilic bacterium.</title>
        <authorList>
            <person name="Borsodi A.K."/>
            <person name="Aszalos J.M."/>
            <person name="Bihari P."/>
            <person name="Nagy I."/>
            <person name="Schumann P."/>
            <person name="Sproer C."/>
            <person name="Kovacs A.L."/>
            <person name="Boka K."/>
            <person name="Dobosy P."/>
            <person name="Ovari M."/>
            <person name="Szili-Kovacs T."/>
            <person name="Toth E."/>
        </authorList>
    </citation>
    <scope>NUCLEOTIDE SEQUENCE [LARGE SCALE GENOMIC DNA]</scope>
    <source>
        <strain evidence="22 23">B16-10</strain>
    </source>
</reference>
<keyword evidence="16 18" id="KW-0456">Lyase</keyword>
<dbReference type="Gene3D" id="3.40.50.1970">
    <property type="match status" value="1"/>
</dbReference>
<dbReference type="PANTHER" id="PTHR43622">
    <property type="entry name" value="3-DEHYDROQUINATE SYNTHASE"/>
    <property type="match status" value="1"/>
</dbReference>
<feature type="binding site" evidence="18">
    <location>
        <position position="152"/>
    </location>
    <ligand>
        <name>NAD(+)</name>
        <dbReference type="ChEBI" id="CHEBI:57540"/>
    </ligand>
</feature>
<feature type="binding site" evidence="18">
    <location>
        <position position="185"/>
    </location>
    <ligand>
        <name>Zn(2+)</name>
        <dbReference type="ChEBI" id="CHEBI:29105"/>
    </ligand>
</feature>
<dbReference type="InterPro" id="IPR050071">
    <property type="entry name" value="Dehydroquinate_synthase"/>
</dbReference>
<proteinExistence type="inferred from homology"/>
<evidence type="ECO:0000259" key="21">
    <source>
        <dbReference type="Pfam" id="PF24621"/>
    </source>
</evidence>
<keyword evidence="14 18" id="KW-0520">NAD</keyword>
<evidence type="ECO:0000256" key="9">
    <source>
        <dbReference type="ARBA" id="ARBA00022490"/>
    </source>
</evidence>
<dbReference type="GO" id="GO:0009073">
    <property type="term" value="P:aromatic amino acid family biosynthetic process"/>
    <property type="evidence" value="ECO:0007669"/>
    <property type="project" value="UniProtKB-KW"/>
</dbReference>
<evidence type="ECO:0000256" key="8">
    <source>
        <dbReference type="ARBA" id="ARBA00017684"/>
    </source>
</evidence>
<dbReference type="UniPathway" id="UPA00053">
    <property type="reaction ID" value="UER00085"/>
</dbReference>
<dbReference type="InterPro" id="IPR016037">
    <property type="entry name" value="DHQ_synth_AroB"/>
</dbReference>
<evidence type="ECO:0000256" key="1">
    <source>
        <dbReference type="ARBA" id="ARBA00001393"/>
    </source>
</evidence>
<comment type="similarity">
    <text evidence="6 18">Belongs to the sugar phosphate cyclases superfamily. Dehydroquinate synthase family.</text>
</comment>
<dbReference type="GO" id="GO:0009423">
    <property type="term" value="P:chorismate biosynthetic process"/>
    <property type="evidence" value="ECO:0007669"/>
    <property type="project" value="UniProtKB-UniRule"/>
</dbReference>
<accession>A0A4Q0VWU4</accession>
<evidence type="ECO:0000256" key="13">
    <source>
        <dbReference type="ARBA" id="ARBA00022833"/>
    </source>
</evidence>
<evidence type="ECO:0000256" key="11">
    <source>
        <dbReference type="ARBA" id="ARBA00022723"/>
    </source>
</evidence>
<comment type="pathway">
    <text evidence="5 18">Metabolic intermediate biosynthesis; chorismate biosynthesis; chorismate from D-erythrose 4-phosphate and phosphoenolpyruvate: step 2/7.</text>
</comment>
<keyword evidence="19" id="KW-1133">Transmembrane helix</keyword>
<comment type="cofactor">
    <cofactor evidence="18">
        <name>Co(2+)</name>
        <dbReference type="ChEBI" id="CHEBI:48828"/>
    </cofactor>
    <cofactor evidence="18">
        <name>Zn(2+)</name>
        <dbReference type="ChEBI" id="CHEBI:29105"/>
    </cofactor>
    <text evidence="18">Binds 1 divalent metal cation per subunit. Can use either Co(2+) or Zn(2+).</text>
</comment>
<keyword evidence="10 18" id="KW-0028">Amino-acid biosynthesis</keyword>
<evidence type="ECO:0000259" key="20">
    <source>
        <dbReference type="Pfam" id="PF01761"/>
    </source>
</evidence>
<dbReference type="PANTHER" id="PTHR43622:SF7">
    <property type="entry name" value="3-DEHYDROQUINATE SYNTHASE, CHLOROPLASTIC"/>
    <property type="match status" value="1"/>
</dbReference>
<dbReference type="GO" id="GO:0008652">
    <property type="term" value="P:amino acid biosynthetic process"/>
    <property type="evidence" value="ECO:0007669"/>
    <property type="project" value="UniProtKB-KW"/>
</dbReference>
<evidence type="ECO:0000256" key="4">
    <source>
        <dbReference type="ARBA" id="ARBA00004496"/>
    </source>
</evidence>
<dbReference type="Pfam" id="PF01761">
    <property type="entry name" value="DHQ_synthase"/>
    <property type="match status" value="1"/>
</dbReference>
<keyword evidence="17 18" id="KW-0170">Cobalt</keyword>
<dbReference type="Proteomes" id="UP000290649">
    <property type="component" value="Unassembled WGS sequence"/>
</dbReference>
<feature type="binding site" evidence="18">
    <location>
        <begin position="131"/>
        <end position="132"/>
    </location>
    <ligand>
        <name>NAD(+)</name>
        <dbReference type="ChEBI" id="CHEBI:57540"/>
    </ligand>
</feature>
<keyword evidence="19" id="KW-0812">Transmembrane</keyword>
<comment type="function">
    <text evidence="18">Catalyzes the conversion of 3-deoxy-D-arabino-heptulosonate 7-phosphate (DAHP) to dehydroquinate (DHQ).</text>
</comment>